<dbReference type="GO" id="GO:0006508">
    <property type="term" value="P:proteolysis"/>
    <property type="evidence" value="ECO:0007669"/>
    <property type="project" value="UniProtKB-KW"/>
</dbReference>
<feature type="binding site" evidence="6">
    <location>
        <position position="107"/>
    </location>
    <ligand>
        <name>a divalent metal cation</name>
        <dbReference type="ChEBI" id="CHEBI:60240"/>
        <label>1</label>
    </ligand>
</feature>
<dbReference type="GO" id="GO:0070006">
    <property type="term" value="F:metalloaminopeptidase activity"/>
    <property type="evidence" value="ECO:0007669"/>
    <property type="project" value="UniProtKB-UniRule"/>
</dbReference>
<comment type="catalytic activity">
    <reaction evidence="6 7">
        <text>Release of N-terminal amino acids, preferentially methionine, from peptides and arylamides.</text>
        <dbReference type="EC" id="3.4.11.18"/>
    </reaction>
</comment>
<dbReference type="GO" id="GO:0004239">
    <property type="term" value="F:initiator methionyl aminopeptidase activity"/>
    <property type="evidence" value="ECO:0007669"/>
    <property type="project" value="UniProtKB-UniRule"/>
</dbReference>
<comment type="similarity">
    <text evidence="6">Belongs to the peptidase M24A family. Methionine aminopeptidase type 1 subfamily.</text>
</comment>
<dbReference type="AlphaFoldDB" id="A0A091BDJ2"/>
<evidence type="ECO:0000256" key="2">
    <source>
        <dbReference type="ARBA" id="ARBA00022438"/>
    </source>
</evidence>
<dbReference type="EMBL" id="AWXU01000029">
    <property type="protein sequence ID" value="KFN49816.1"/>
    <property type="molecule type" value="Genomic_DNA"/>
</dbReference>
<feature type="binding site" evidence="6">
    <location>
        <position position="177"/>
    </location>
    <ligand>
        <name>substrate</name>
    </ligand>
</feature>
<dbReference type="STRING" id="1121013.GCA_000426365_00103"/>
<dbReference type="GO" id="GO:0005829">
    <property type="term" value="C:cytosol"/>
    <property type="evidence" value="ECO:0007669"/>
    <property type="project" value="TreeGrafter"/>
</dbReference>
<dbReference type="PRINTS" id="PR00599">
    <property type="entry name" value="MAPEPTIDASE"/>
</dbReference>
<dbReference type="PANTHER" id="PTHR43330">
    <property type="entry name" value="METHIONINE AMINOPEPTIDASE"/>
    <property type="match status" value="1"/>
</dbReference>
<dbReference type="Proteomes" id="UP000029391">
    <property type="component" value="Unassembled WGS sequence"/>
</dbReference>
<dbReference type="CDD" id="cd01086">
    <property type="entry name" value="MetAP1"/>
    <property type="match status" value="1"/>
</dbReference>
<dbReference type="InterPro" id="IPR000994">
    <property type="entry name" value="Pept_M24"/>
</dbReference>
<keyword evidence="5 6" id="KW-0378">Hydrolase</keyword>
<dbReference type="SUPFAM" id="SSF55920">
    <property type="entry name" value="Creatinase/aminopeptidase"/>
    <property type="match status" value="1"/>
</dbReference>
<feature type="binding site" evidence="6">
    <location>
        <position position="234"/>
    </location>
    <ligand>
        <name>a divalent metal cation</name>
        <dbReference type="ChEBI" id="CHEBI:60240"/>
        <label>2</label>
        <note>catalytic</note>
    </ligand>
</feature>
<dbReference type="HAMAP" id="MF_01974">
    <property type="entry name" value="MetAP_1"/>
    <property type="match status" value="1"/>
</dbReference>
<dbReference type="InterPro" id="IPR036005">
    <property type="entry name" value="Creatinase/aminopeptidase-like"/>
</dbReference>
<evidence type="ECO:0000313" key="9">
    <source>
        <dbReference type="EMBL" id="KFN49816.1"/>
    </source>
</evidence>
<dbReference type="eggNOG" id="COG0024">
    <property type="taxonomic scope" value="Bacteria"/>
</dbReference>
<feature type="binding site" evidence="6">
    <location>
        <position position="78"/>
    </location>
    <ligand>
        <name>substrate</name>
    </ligand>
</feature>
<dbReference type="NCBIfam" id="TIGR00500">
    <property type="entry name" value="met_pdase_I"/>
    <property type="match status" value="1"/>
</dbReference>
<dbReference type="InterPro" id="IPR002467">
    <property type="entry name" value="Pept_M24A_MAP1"/>
</dbReference>
<organism evidence="9 10">
    <name type="scientific">Arenimonas composti TR7-09 = DSM 18010</name>
    <dbReference type="NCBI Taxonomy" id="1121013"/>
    <lineage>
        <taxon>Bacteria</taxon>
        <taxon>Pseudomonadati</taxon>
        <taxon>Pseudomonadota</taxon>
        <taxon>Gammaproteobacteria</taxon>
        <taxon>Lysobacterales</taxon>
        <taxon>Lysobacteraceae</taxon>
        <taxon>Arenimonas</taxon>
    </lineage>
</organism>
<sequence length="257" mass="28043">MITIKSPAEIEAMRVAGRLAAEVLQVVAPHVKPGVSTAELDRICHDHILNVQQAIPANVGYKGFPATICTSVNNVICHGIPSDSKILKDGDIVNIDVTVIKDGWHGDTSRMYCVGTPSVKAKRLVDVTREAMFRGIREVRPGATLGDIGHAIQKYAEGQRFSVVREYCGHGIGRVYHEDPQVLHYGHPQTGVVLQPGMTFTIEPMINEGSRHSKLLNDGWTVVTRDKSLSAQWEHTVAVTADGVEILTRVPGDDNDL</sequence>
<comment type="caution">
    <text evidence="9">The sequence shown here is derived from an EMBL/GenBank/DDBJ whole genome shotgun (WGS) entry which is preliminary data.</text>
</comment>
<evidence type="ECO:0000259" key="8">
    <source>
        <dbReference type="Pfam" id="PF00557"/>
    </source>
</evidence>
<evidence type="ECO:0000256" key="3">
    <source>
        <dbReference type="ARBA" id="ARBA00022670"/>
    </source>
</evidence>
<keyword evidence="4 6" id="KW-0479">Metal-binding</keyword>
<dbReference type="EC" id="3.4.11.18" evidence="6 7"/>
<dbReference type="PROSITE" id="PS00680">
    <property type="entry name" value="MAP_1"/>
    <property type="match status" value="1"/>
</dbReference>
<evidence type="ECO:0000256" key="5">
    <source>
        <dbReference type="ARBA" id="ARBA00022801"/>
    </source>
</evidence>
<comment type="function">
    <text evidence="1 6">Removes the N-terminal methionine from nascent proteins. The N-terminal methionine is often cleaved when the second residue in the primary sequence is small and uncharged (Met-Ala-, Cys, Gly, Pro, Ser, Thr, or Val). Requires deformylation of the N(alpha)-formylated initiator methionine before it can be hydrolyzed.</text>
</comment>
<comment type="cofactor">
    <cofactor evidence="6">
        <name>Co(2+)</name>
        <dbReference type="ChEBI" id="CHEBI:48828"/>
    </cofactor>
    <cofactor evidence="6">
        <name>Zn(2+)</name>
        <dbReference type="ChEBI" id="CHEBI:29105"/>
    </cofactor>
    <cofactor evidence="6">
        <name>Mn(2+)</name>
        <dbReference type="ChEBI" id="CHEBI:29035"/>
    </cofactor>
    <cofactor evidence="6">
        <name>Fe(2+)</name>
        <dbReference type="ChEBI" id="CHEBI:29033"/>
    </cofactor>
    <text evidence="6">Binds 2 divalent metal cations per subunit. Has a high-affinity and a low affinity metal-binding site. The true nature of the physiological cofactor is under debate. The enzyme is active with cobalt, zinc, manganese or divalent iron ions. Most likely, methionine aminopeptidases function as mononuclear Fe(2+)-metalloproteases under physiological conditions, and the catalytically relevant metal-binding site has been assigned to the histidine-containing high-affinity site.</text>
</comment>
<feature type="binding site" evidence="6">
    <location>
        <position position="107"/>
    </location>
    <ligand>
        <name>a divalent metal cation</name>
        <dbReference type="ChEBI" id="CHEBI:60240"/>
        <label>2</label>
        <note>catalytic</note>
    </ligand>
</feature>
<keyword evidence="3 6" id="KW-0645">Protease</keyword>
<dbReference type="Gene3D" id="3.90.230.10">
    <property type="entry name" value="Creatinase/methionine aminopeptidase superfamily"/>
    <property type="match status" value="1"/>
</dbReference>
<accession>A0A091BDJ2</accession>
<dbReference type="Pfam" id="PF00557">
    <property type="entry name" value="Peptidase_M24"/>
    <property type="match status" value="1"/>
</dbReference>
<evidence type="ECO:0000256" key="6">
    <source>
        <dbReference type="HAMAP-Rule" id="MF_01974"/>
    </source>
</evidence>
<keyword evidence="2 6" id="KW-0031">Aminopeptidase</keyword>
<feature type="binding site" evidence="6">
    <location>
        <position position="170"/>
    </location>
    <ligand>
        <name>a divalent metal cation</name>
        <dbReference type="ChEBI" id="CHEBI:60240"/>
        <label>2</label>
        <note>catalytic</note>
    </ligand>
</feature>
<evidence type="ECO:0000313" key="10">
    <source>
        <dbReference type="Proteomes" id="UP000029391"/>
    </source>
</evidence>
<feature type="domain" description="Peptidase M24" evidence="8">
    <location>
        <begin position="11"/>
        <end position="241"/>
    </location>
</feature>
<name>A0A091BDJ2_9GAMM</name>
<reference evidence="9 10" key="1">
    <citation type="submission" date="2013-09" db="EMBL/GenBank/DDBJ databases">
        <title>Genome sequencing of Arenimonas composti.</title>
        <authorList>
            <person name="Chen F."/>
            <person name="Wang G."/>
        </authorList>
    </citation>
    <scope>NUCLEOTIDE SEQUENCE [LARGE SCALE GENOMIC DNA]</scope>
    <source>
        <strain evidence="9 10">TR7-09</strain>
    </source>
</reference>
<protein>
    <recommendedName>
        <fullName evidence="6 7">Methionine aminopeptidase</fullName>
        <shortName evidence="6">MAP</shortName>
        <shortName evidence="6">MetAP</shortName>
        <ecNumber evidence="6 7">3.4.11.18</ecNumber>
    </recommendedName>
    <alternativeName>
        <fullName evidence="6">Peptidase M</fullName>
    </alternativeName>
</protein>
<evidence type="ECO:0000256" key="1">
    <source>
        <dbReference type="ARBA" id="ARBA00002521"/>
    </source>
</evidence>
<evidence type="ECO:0000256" key="7">
    <source>
        <dbReference type="RuleBase" id="RU003653"/>
    </source>
</evidence>
<dbReference type="GO" id="GO:0046872">
    <property type="term" value="F:metal ion binding"/>
    <property type="evidence" value="ECO:0007669"/>
    <property type="project" value="UniProtKB-UniRule"/>
</dbReference>
<keyword evidence="10" id="KW-1185">Reference proteome</keyword>
<dbReference type="OrthoDB" id="9802055at2"/>
<dbReference type="PANTHER" id="PTHR43330:SF27">
    <property type="entry name" value="METHIONINE AMINOPEPTIDASE"/>
    <property type="match status" value="1"/>
</dbReference>
<evidence type="ECO:0000256" key="4">
    <source>
        <dbReference type="ARBA" id="ARBA00022723"/>
    </source>
</evidence>
<feature type="binding site" evidence="6">
    <location>
        <position position="96"/>
    </location>
    <ligand>
        <name>a divalent metal cation</name>
        <dbReference type="ChEBI" id="CHEBI:60240"/>
        <label>1</label>
    </ligand>
</feature>
<gene>
    <name evidence="6" type="primary">map</name>
    <name evidence="9" type="ORF">P873_09085</name>
</gene>
<comment type="subunit">
    <text evidence="6">Monomer.</text>
</comment>
<proteinExistence type="inferred from homology"/>
<dbReference type="RefSeq" id="WP_026815683.1">
    <property type="nucleotide sequence ID" value="NZ_AUFF01000001.1"/>
</dbReference>
<dbReference type="InterPro" id="IPR001714">
    <property type="entry name" value="Pept_M24_MAP"/>
</dbReference>
<feature type="binding site" evidence="6">
    <location>
        <position position="203"/>
    </location>
    <ligand>
        <name>a divalent metal cation</name>
        <dbReference type="ChEBI" id="CHEBI:60240"/>
        <label>2</label>
        <note>catalytic</note>
    </ligand>
</feature>
<feature type="binding site" evidence="6">
    <location>
        <position position="234"/>
    </location>
    <ligand>
        <name>a divalent metal cation</name>
        <dbReference type="ChEBI" id="CHEBI:60240"/>
        <label>1</label>
    </ligand>
</feature>